<evidence type="ECO:0000256" key="1">
    <source>
        <dbReference type="ARBA" id="ARBA00007447"/>
    </source>
</evidence>
<evidence type="ECO:0000256" key="10">
    <source>
        <dbReference type="SAM" id="SignalP"/>
    </source>
</evidence>
<keyword evidence="5 8" id="KW-1015">Disulfide bond</keyword>
<dbReference type="PRINTS" id="PR00792">
    <property type="entry name" value="PEPSIN"/>
</dbReference>
<evidence type="ECO:0000313" key="12">
    <source>
        <dbReference type="EnsemblMetazoa" id="XP_038059831.1"/>
    </source>
</evidence>
<evidence type="ECO:0000256" key="4">
    <source>
        <dbReference type="ARBA" id="ARBA00022801"/>
    </source>
</evidence>
<dbReference type="SUPFAM" id="SSF50630">
    <property type="entry name" value="Acid proteases"/>
    <property type="match status" value="1"/>
</dbReference>
<dbReference type="PROSITE" id="PS00141">
    <property type="entry name" value="ASP_PROTEASE"/>
    <property type="match status" value="2"/>
</dbReference>
<feature type="active site" evidence="7">
    <location>
        <position position="269"/>
    </location>
</feature>
<dbReference type="Pfam" id="PF00026">
    <property type="entry name" value="Asp"/>
    <property type="match status" value="1"/>
</dbReference>
<dbReference type="InterPro" id="IPR021109">
    <property type="entry name" value="Peptidase_aspartic_dom_sf"/>
</dbReference>
<keyword evidence="13" id="KW-1185">Reference proteome</keyword>
<feature type="disulfide bond" evidence="8">
    <location>
        <begin position="260"/>
        <end position="264"/>
    </location>
</feature>
<protein>
    <recommendedName>
        <fullName evidence="11">Peptidase A1 domain-containing protein</fullName>
    </recommendedName>
</protein>
<dbReference type="PANTHER" id="PTHR47966:SF51">
    <property type="entry name" value="BETA-SITE APP-CLEAVING ENZYME, ISOFORM A-RELATED"/>
    <property type="match status" value="1"/>
</dbReference>
<dbReference type="PANTHER" id="PTHR47966">
    <property type="entry name" value="BETA-SITE APP-CLEAVING ENZYME, ISOFORM A-RELATED"/>
    <property type="match status" value="1"/>
</dbReference>
<dbReference type="PROSITE" id="PS51767">
    <property type="entry name" value="PEPTIDASE_A1"/>
    <property type="match status" value="1"/>
</dbReference>
<feature type="signal peptide" evidence="10">
    <location>
        <begin position="1"/>
        <end position="22"/>
    </location>
</feature>
<proteinExistence type="inferred from homology"/>
<dbReference type="InterPro" id="IPR033121">
    <property type="entry name" value="PEPTIDASE_A1"/>
</dbReference>
<evidence type="ECO:0000256" key="3">
    <source>
        <dbReference type="ARBA" id="ARBA00022750"/>
    </source>
</evidence>
<evidence type="ECO:0000256" key="8">
    <source>
        <dbReference type="PIRSR" id="PIRSR601461-2"/>
    </source>
</evidence>
<accession>A0A914A8S9</accession>
<evidence type="ECO:0000256" key="2">
    <source>
        <dbReference type="ARBA" id="ARBA00022670"/>
    </source>
</evidence>
<keyword evidence="10" id="KW-0732">Signal</keyword>
<keyword evidence="2 9" id="KW-0645">Protease</keyword>
<dbReference type="Gene3D" id="2.40.70.10">
    <property type="entry name" value="Acid Proteases"/>
    <property type="match status" value="2"/>
</dbReference>
<dbReference type="EnsemblMetazoa" id="XM_038203903.1">
    <property type="protein sequence ID" value="XP_038059831.1"/>
    <property type="gene ID" value="LOC119730850"/>
</dbReference>
<dbReference type="GeneID" id="119730850"/>
<dbReference type="GO" id="GO:0004190">
    <property type="term" value="F:aspartic-type endopeptidase activity"/>
    <property type="evidence" value="ECO:0007669"/>
    <property type="project" value="UniProtKB-KW"/>
</dbReference>
<feature type="active site" evidence="7">
    <location>
        <position position="81"/>
    </location>
</feature>
<dbReference type="FunFam" id="2.40.70.10:FF:000002">
    <property type="entry name" value="Vacuolar aspartic proteinase"/>
    <property type="match status" value="1"/>
</dbReference>
<keyword evidence="4 9" id="KW-0378">Hydrolase</keyword>
<dbReference type="FunFam" id="2.40.70.10:FF:000004">
    <property type="entry name" value="Pepsin A"/>
    <property type="match status" value="1"/>
</dbReference>
<evidence type="ECO:0000313" key="13">
    <source>
        <dbReference type="Proteomes" id="UP000887568"/>
    </source>
</evidence>
<reference evidence="12" key="1">
    <citation type="submission" date="2022-11" db="UniProtKB">
        <authorList>
            <consortium name="EnsemblMetazoa"/>
        </authorList>
    </citation>
    <scope>IDENTIFICATION</scope>
</reference>
<dbReference type="Proteomes" id="UP000887568">
    <property type="component" value="Unplaced"/>
</dbReference>
<evidence type="ECO:0000256" key="7">
    <source>
        <dbReference type="PIRSR" id="PIRSR601461-1"/>
    </source>
</evidence>
<evidence type="ECO:0000256" key="6">
    <source>
        <dbReference type="ARBA" id="ARBA00023180"/>
    </source>
</evidence>
<dbReference type="RefSeq" id="XP_038059831.1">
    <property type="nucleotide sequence ID" value="XM_038203903.1"/>
</dbReference>
<keyword evidence="3 9" id="KW-0064">Aspartyl protease</keyword>
<keyword evidence="6" id="KW-0325">Glycoprotein</keyword>
<dbReference type="GO" id="GO:0006508">
    <property type="term" value="P:proteolysis"/>
    <property type="evidence" value="ECO:0007669"/>
    <property type="project" value="UniProtKB-KW"/>
</dbReference>
<evidence type="ECO:0000256" key="5">
    <source>
        <dbReference type="ARBA" id="ARBA00023157"/>
    </source>
</evidence>
<dbReference type="OMA" id="DNITMNG"/>
<feature type="chain" id="PRO_5036926294" description="Peptidase A1 domain-containing protein" evidence="10">
    <location>
        <begin position="23"/>
        <end position="383"/>
    </location>
</feature>
<dbReference type="Gene3D" id="2.60.40.1960">
    <property type="match status" value="1"/>
</dbReference>
<dbReference type="AlphaFoldDB" id="A0A914A8S9"/>
<dbReference type="OrthoDB" id="771136at2759"/>
<sequence>MRAALVFLVYFGVMCFLHTTQGEDGVIRIPLKRLQRPLTSVTRRFRNFLRDPEPLRNDNEFLYYGPISIGTPPQPFLVTFDTGSSNLWVPSVLCPDTAPGCPHHHKYNHSMSSTYRPNGTVIHLLYGTGNVTAFLSTDVVRVDELNVVGTTFGEATYMSKDFAYPEVPIDGLFGMAYPGLAVGGVTPVFNKMIEEGLVSKPIFSFFLSVNDNGTRGGELVLGGSDPSHYTGEFTYVPVSQKMYWQFGVDGIDIKGAPVTCESGCQAIADTGTSLIVGPSKMIKEINDQLGAVYNPQQQLYFINCNEISSLPNVVFMIANKPFPISPKEYVVMNPGNVCFTAFAPDEFSPLFIMGDPFLRVYYAEFDFGNNRLGFATAVQKQKL</sequence>
<feature type="disulfide bond" evidence="8">
    <location>
        <begin position="304"/>
        <end position="338"/>
    </location>
</feature>
<evidence type="ECO:0000256" key="9">
    <source>
        <dbReference type="RuleBase" id="RU000454"/>
    </source>
</evidence>
<dbReference type="InterPro" id="IPR001461">
    <property type="entry name" value="Aspartic_peptidase_A1"/>
</dbReference>
<comment type="similarity">
    <text evidence="1 9">Belongs to the peptidase A1 family.</text>
</comment>
<organism evidence="12 13">
    <name type="scientific">Patiria miniata</name>
    <name type="common">Bat star</name>
    <name type="synonym">Asterina miniata</name>
    <dbReference type="NCBI Taxonomy" id="46514"/>
    <lineage>
        <taxon>Eukaryota</taxon>
        <taxon>Metazoa</taxon>
        <taxon>Echinodermata</taxon>
        <taxon>Eleutherozoa</taxon>
        <taxon>Asterozoa</taxon>
        <taxon>Asteroidea</taxon>
        <taxon>Valvatacea</taxon>
        <taxon>Valvatida</taxon>
        <taxon>Asterinidae</taxon>
        <taxon>Patiria</taxon>
    </lineage>
</organism>
<name>A0A914A8S9_PATMI</name>
<dbReference type="InterPro" id="IPR001969">
    <property type="entry name" value="Aspartic_peptidase_AS"/>
</dbReference>
<feature type="disulfide bond" evidence="8">
    <location>
        <begin position="94"/>
        <end position="101"/>
    </location>
</feature>
<feature type="domain" description="Peptidase A1" evidence="11">
    <location>
        <begin position="63"/>
        <end position="375"/>
    </location>
</feature>
<evidence type="ECO:0000259" key="11">
    <source>
        <dbReference type="PROSITE" id="PS51767"/>
    </source>
</evidence>